<evidence type="ECO:0000259" key="5">
    <source>
        <dbReference type="Pfam" id="PF17177"/>
    </source>
</evidence>
<reference evidence="6" key="1">
    <citation type="journal article" date="2023" name="Plant J.">
        <title>Genome sequences and population genomics provide insights into the demographic history, inbreeding, and mutation load of two 'living fossil' tree species of Dipteronia.</title>
        <authorList>
            <person name="Feng Y."/>
            <person name="Comes H.P."/>
            <person name="Chen J."/>
            <person name="Zhu S."/>
            <person name="Lu R."/>
            <person name="Zhang X."/>
            <person name="Li P."/>
            <person name="Qiu J."/>
            <person name="Olsen K.M."/>
            <person name="Qiu Y."/>
        </authorList>
    </citation>
    <scope>NUCLEOTIDE SEQUENCE</scope>
    <source>
        <strain evidence="6">KIB01</strain>
    </source>
</reference>
<gene>
    <name evidence="6" type="ORF">Ddye_004073</name>
</gene>
<evidence type="ECO:0000256" key="2">
    <source>
        <dbReference type="PROSITE-ProRule" id="PRU00708"/>
    </source>
</evidence>
<protein>
    <recommendedName>
        <fullName evidence="5">PROP1-like PPR domain-containing protein</fullName>
    </recommendedName>
</protein>
<dbReference type="FunFam" id="1.25.40.10:FF:000542">
    <property type="entry name" value="Pentatricopeptide repeat-containing protein MRL1, chloroplastic isoform X1"/>
    <property type="match status" value="1"/>
</dbReference>
<comment type="caution">
    <text evidence="6">The sequence shown here is derived from an EMBL/GenBank/DDBJ whole genome shotgun (WGS) entry which is preliminary data.</text>
</comment>
<dbReference type="InterPro" id="IPR053303">
    <property type="entry name" value="Chloroplast_PPR"/>
</dbReference>
<organism evidence="6 7">
    <name type="scientific">Dipteronia dyeriana</name>
    <dbReference type="NCBI Taxonomy" id="168575"/>
    <lineage>
        <taxon>Eukaryota</taxon>
        <taxon>Viridiplantae</taxon>
        <taxon>Streptophyta</taxon>
        <taxon>Embryophyta</taxon>
        <taxon>Tracheophyta</taxon>
        <taxon>Spermatophyta</taxon>
        <taxon>Magnoliopsida</taxon>
        <taxon>eudicotyledons</taxon>
        <taxon>Gunneridae</taxon>
        <taxon>Pentapetalae</taxon>
        <taxon>rosids</taxon>
        <taxon>malvids</taxon>
        <taxon>Sapindales</taxon>
        <taxon>Sapindaceae</taxon>
        <taxon>Hippocastanoideae</taxon>
        <taxon>Acereae</taxon>
        <taxon>Dipteronia</taxon>
    </lineage>
</organism>
<dbReference type="EMBL" id="JANJYI010000001">
    <property type="protein sequence ID" value="KAK2665499.1"/>
    <property type="molecule type" value="Genomic_DNA"/>
</dbReference>
<feature type="repeat" description="PPR" evidence="2">
    <location>
        <begin position="743"/>
        <end position="777"/>
    </location>
</feature>
<accession>A0AAE0CW16</accession>
<feature type="transmembrane region" description="Helical" evidence="4">
    <location>
        <begin position="87"/>
        <end position="107"/>
    </location>
</feature>
<dbReference type="FunFam" id="1.25.40.10:FF:002179">
    <property type="entry name" value="Pentatricopeptide repeat-containing protein MRL1, chloroplastic"/>
    <property type="match status" value="1"/>
</dbReference>
<dbReference type="InterPro" id="IPR033443">
    <property type="entry name" value="PROP1-like_PPR_dom"/>
</dbReference>
<evidence type="ECO:0000256" key="4">
    <source>
        <dbReference type="SAM" id="Phobius"/>
    </source>
</evidence>
<keyword evidence="1" id="KW-0677">Repeat</keyword>
<evidence type="ECO:0000313" key="7">
    <source>
        <dbReference type="Proteomes" id="UP001280121"/>
    </source>
</evidence>
<dbReference type="Pfam" id="PF13041">
    <property type="entry name" value="PPR_2"/>
    <property type="match status" value="1"/>
</dbReference>
<feature type="repeat" description="PPR" evidence="2">
    <location>
        <begin position="601"/>
        <end position="635"/>
    </location>
</feature>
<feature type="repeat" description="PPR" evidence="2">
    <location>
        <begin position="708"/>
        <end position="742"/>
    </location>
</feature>
<dbReference type="PANTHER" id="PTHR47935">
    <property type="entry name" value="PENTATRICOPEPTIDE REPEAT-CONTAINING PROTEIN MRL1, CHLOROPLASTIC"/>
    <property type="match status" value="1"/>
</dbReference>
<dbReference type="Pfam" id="PF17177">
    <property type="entry name" value="PPR_long"/>
    <property type="match status" value="1"/>
</dbReference>
<dbReference type="Gene3D" id="1.25.40.10">
    <property type="entry name" value="Tetratricopeptide repeat domain"/>
    <property type="match status" value="3"/>
</dbReference>
<feature type="compositionally biased region" description="Basic and acidic residues" evidence="3">
    <location>
        <begin position="400"/>
        <end position="413"/>
    </location>
</feature>
<dbReference type="NCBIfam" id="TIGR00756">
    <property type="entry name" value="PPR"/>
    <property type="match status" value="7"/>
</dbReference>
<name>A0AAE0CW16_9ROSI</name>
<keyword evidence="4" id="KW-0472">Membrane</keyword>
<evidence type="ECO:0000256" key="3">
    <source>
        <dbReference type="SAM" id="MobiDB-lite"/>
    </source>
</evidence>
<dbReference type="PROSITE" id="PS51375">
    <property type="entry name" value="PPR"/>
    <property type="match status" value="9"/>
</dbReference>
<dbReference type="Proteomes" id="UP001280121">
    <property type="component" value="Unassembled WGS sequence"/>
</dbReference>
<sequence>MDVNSFFSAKSQALTLITTSTPSLSPLTASTSLRSIRGGGFLRPPAGRTRRKSRKIPHDDILLLHYSRTGSSRFLVKASLNSGPNSVLIVFALTAFAAFVAFSVAYFNHFVKKRNNSKKVSDSSGHELVKVDEKIVNNVVEDRIVGAGNGYSGTSLRENDEYSLVGETNRGFEERNTHQETMLVHDGSRLNETSDSPGGGGVILVSKASDSISQKESESTDLRIMPHVVAESGAGQPPIFATKMSELQFKKDQKGLELNGENSQLTVTMRSTASLVTEIGDHTEVSEQRESRNEFGQEGELTTSYLRETNREKQYSSYGVNPVLKTSSVLSGIKTISSHASPFNSFSLSLPKRNTELKAAEVSAQDSLQTSEYVEGNISPAFDKEGASNKRKDRGRGFPRNKESKHLLQDDKSKNALQFPYPNGIHANYTHQQLSVYNRLLRDGRLTDCVDLLEDMETRGLLDMNKVYHARFFNTCKSRKAIKEAFRFFRLVSNPTLSTFNMLMSVCTSSQDLEGAFQVLRLVQEAGMKADCKLYTTLISTCAKSGKVDAMFKVFHEMVNAGVEPNIHTYGALIDGCAKAGQVAKAFGAYGIMRSKNVKPDRVVFNALITACGQSGAVDRAFDVLSEMRAETQPVEPDHITIGALIKACANAGQVDRAREVYKMINKFSIKGTPEVYTIAVNCSSQTGDWDFACSVYADMKRKGVVPDEVFYSALIDVAGHAGKVESAFEILQEAKTQGLHLGIVSYSSLMGACSNAKNWQKALELYENMKSIKLTPSVSTMNALITALCDGHQLHKAIEVLSEMKRSGLCPNTITYSVLTVASEKQDDIEVGAMLLSLAKEDGVVPNLLMFKCIISLCLRRYGKARSLGEDVLSNSGRPQIENKWTILALTVYREMIVAGHIPTVEVVSQVLGCLQLPFNADLKSRLVENVGVSVDSSRWSKLCSLVDGFGEYDPRAFSLLEEAASLGIVPIVSFKGSPINVDARKLQIHIAEVYLLTVLKGLKHRLAAGSKLPNVTILLSVEKIQIVSAKGEKTIKVAERMSQAITSLLRRLGLTYQGNESLGKIRINGLSLRRWFQPKLATPFSGKPGEPSSFQLGKGITHQQRNIRTGNLSLD</sequence>
<dbReference type="InterPro" id="IPR002885">
    <property type="entry name" value="PPR_rpt"/>
</dbReference>
<feature type="region of interest" description="Disordered" evidence="3">
    <location>
        <begin position="380"/>
        <end position="413"/>
    </location>
</feature>
<feature type="repeat" description="PPR" evidence="2">
    <location>
        <begin position="566"/>
        <end position="600"/>
    </location>
</feature>
<evidence type="ECO:0000256" key="1">
    <source>
        <dbReference type="ARBA" id="ARBA00022737"/>
    </source>
</evidence>
<keyword evidence="7" id="KW-1185">Reference proteome</keyword>
<feature type="domain" description="PROP1-like PPR" evidence="5">
    <location>
        <begin position="574"/>
        <end position="736"/>
    </location>
</feature>
<keyword evidence="4" id="KW-1133">Transmembrane helix</keyword>
<dbReference type="FunFam" id="1.25.40.10:FF:000678">
    <property type="entry name" value="Pentatricopeptide repeat-containing protein MRL1 chloroplastic"/>
    <property type="match status" value="1"/>
</dbReference>
<feature type="repeat" description="PPR" evidence="2">
    <location>
        <begin position="531"/>
        <end position="565"/>
    </location>
</feature>
<dbReference type="PANTHER" id="PTHR47935:SF1">
    <property type="entry name" value="PENTATRICOPEPTIDE REPEAT-CONTAINING PROTEIN MRL1, CHLOROPLASTIC"/>
    <property type="match status" value="1"/>
</dbReference>
<feature type="repeat" description="PPR" evidence="2">
    <location>
        <begin position="638"/>
        <end position="672"/>
    </location>
</feature>
<dbReference type="InterPro" id="IPR011990">
    <property type="entry name" value="TPR-like_helical_dom_sf"/>
</dbReference>
<feature type="repeat" description="PPR" evidence="2">
    <location>
        <begin position="778"/>
        <end position="812"/>
    </location>
</feature>
<keyword evidence="4" id="KW-0812">Transmembrane</keyword>
<dbReference type="AlphaFoldDB" id="A0AAE0CW16"/>
<feature type="repeat" description="PPR" evidence="2">
    <location>
        <begin position="496"/>
        <end position="530"/>
    </location>
</feature>
<proteinExistence type="predicted"/>
<feature type="repeat" description="PPR" evidence="2">
    <location>
        <begin position="673"/>
        <end position="707"/>
    </location>
</feature>
<evidence type="ECO:0000313" key="6">
    <source>
        <dbReference type="EMBL" id="KAK2665499.1"/>
    </source>
</evidence>
<dbReference type="Pfam" id="PF01535">
    <property type="entry name" value="PPR"/>
    <property type="match status" value="3"/>
</dbReference>